<dbReference type="InterPro" id="IPR036259">
    <property type="entry name" value="MFS_trans_sf"/>
</dbReference>
<dbReference type="PANTHER" id="PTHR11360">
    <property type="entry name" value="MONOCARBOXYLATE TRANSPORTER"/>
    <property type="match status" value="1"/>
</dbReference>
<keyword evidence="5 7" id="KW-0472">Membrane</keyword>
<reference evidence="9 10" key="1">
    <citation type="submission" date="2020-08" db="EMBL/GenBank/DDBJ databases">
        <title>Genome public.</title>
        <authorList>
            <person name="Liu C."/>
            <person name="Sun Q."/>
        </authorList>
    </citation>
    <scope>NUCLEOTIDE SEQUENCE [LARGE SCALE GENOMIC DNA]</scope>
    <source>
        <strain evidence="9 10">BX10</strain>
    </source>
</reference>
<keyword evidence="4 7" id="KW-1133">Transmembrane helix</keyword>
<feature type="transmembrane region" description="Helical" evidence="7">
    <location>
        <begin position="140"/>
        <end position="165"/>
    </location>
</feature>
<evidence type="ECO:0000256" key="3">
    <source>
        <dbReference type="ARBA" id="ARBA00022692"/>
    </source>
</evidence>
<keyword evidence="2" id="KW-0813">Transport</keyword>
<evidence type="ECO:0000259" key="8">
    <source>
        <dbReference type="PROSITE" id="PS50850"/>
    </source>
</evidence>
<accession>A0ABR7NQZ5</accession>
<feature type="domain" description="Major facilitator superfamily (MFS) profile" evidence="8">
    <location>
        <begin position="11"/>
        <end position="428"/>
    </location>
</feature>
<evidence type="ECO:0000256" key="6">
    <source>
        <dbReference type="SAM" id="MobiDB-lite"/>
    </source>
</evidence>
<evidence type="ECO:0000256" key="1">
    <source>
        <dbReference type="ARBA" id="ARBA00004651"/>
    </source>
</evidence>
<feature type="transmembrane region" description="Helical" evidence="7">
    <location>
        <begin position="12"/>
        <end position="31"/>
    </location>
</feature>
<evidence type="ECO:0000313" key="10">
    <source>
        <dbReference type="Proteomes" id="UP000647491"/>
    </source>
</evidence>
<dbReference type="SUPFAM" id="SSF103473">
    <property type="entry name" value="MFS general substrate transporter"/>
    <property type="match status" value="1"/>
</dbReference>
<feature type="transmembrane region" description="Helical" evidence="7">
    <location>
        <begin position="279"/>
        <end position="299"/>
    </location>
</feature>
<evidence type="ECO:0000256" key="5">
    <source>
        <dbReference type="ARBA" id="ARBA00023136"/>
    </source>
</evidence>
<keyword evidence="10" id="KW-1185">Reference proteome</keyword>
<dbReference type="InterPro" id="IPR020846">
    <property type="entry name" value="MFS_dom"/>
</dbReference>
<feature type="transmembrane region" description="Helical" evidence="7">
    <location>
        <begin position="368"/>
        <end position="387"/>
    </location>
</feature>
<dbReference type="PANTHER" id="PTHR11360:SF290">
    <property type="entry name" value="MONOCARBOXYLATE MFS PERMEASE"/>
    <property type="match status" value="1"/>
</dbReference>
<dbReference type="EMBL" id="JACRTJ010000008">
    <property type="protein sequence ID" value="MBC8598314.1"/>
    <property type="molecule type" value="Genomic_DNA"/>
</dbReference>
<dbReference type="Gene3D" id="1.20.1250.20">
    <property type="entry name" value="MFS general substrate transporter like domains"/>
    <property type="match status" value="2"/>
</dbReference>
<keyword evidence="3 7" id="KW-0812">Transmembrane</keyword>
<feature type="transmembrane region" description="Helical" evidence="7">
    <location>
        <begin position="51"/>
        <end position="69"/>
    </location>
</feature>
<feature type="transmembrane region" description="Helical" evidence="7">
    <location>
        <begin position="399"/>
        <end position="419"/>
    </location>
</feature>
<evidence type="ECO:0000256" key="2">
    <source>
        <dbReference type="ARBA" id="ARBA00022448"/>
    </source>
</evidence>
<feature type="transmembrane region" description="Helical" evidence="7">
    <location>
        <begin position="105"/>
        <end position="128"/>
    </location>
</feature>
<feature type="transmembrane region" description="Helical" evidence="7">
    <location>
        <begin position="171"/>
        <end position="190"/>
    </location>
</feature>
<dbReference type="InterPro" id="IPR050327">
    <property type="entry name" value="Proton-linked_MCT"/>
</dbReference>
<protein>
    <submittedName>
        <fullName evidence="9">MFS transporter</fullName>
    </submittedName>
</protein>
<sequence>MEKGRKKIHYAWFILAGCCIMQGASLGLINNCSGVFYSPVCQDLGFEMGKFTFYRMLYSISSALVLPFVAKSFQKLDVRAVISAAAVVFGVSNMAMGTFTELWQWYAAGMIQGIASSFLCMIAAPILLNNWFHKKAGMAVGISAAFSGLMGMMGSSALGFMIPALGWRASYGIIGAASIVLILPVSLFVLRNRPSDKGMLPYGAEELPETAAASGERPDVRKNGPSAAAAGPEKGLSLASLAKQPVFYLALLAYAGALAGSYLNMFLTSCGLDAGLPMTAAAMMTTMALLGNMSSKLFLGKASDVFGAVRTFELSILVSEIGHVLLLLGLPASVMAGALLYGITPPLSSVMAPLFCKLFWKGEDYGTAYSYVTMFGTLLVSPFNTWFGKFYDLTGSYDLTIGVSGLLLLITLALVWAGGRSLRAEKRA</sequence>
<comment type="subcellular location">
    <subcellularLocation>
        <location evidence="1">Cell membrane</location>
        <topology evidence="1">Multi-pass membrane protein</topology>
    </subcellularLocation>
</comment>
<dbReference type="RefSeq" id="WP_262426981.1">
    <property type="nucleotide sequence ID" value="NZ_JACRTJ010000008.1"/>
</dbReference>
<dbReference type="Pfam" id="PF07690">
    <property type="entry name" value="MFS_1"/>
    <property type="match status" value="1"/>
</dbReference>
<gene>
    <name evidence="9" type="ORF">H8708_03565</name>
</gene>
<feature type="transmembrane region" description="Helical" evidence="7">
    <location>
        <begin position="311"/>
        <end position="332"/>
    </location>
</feature>
<dbReference type="Proteomes" id="UP000647491">
    <property type="component" value="Unassembled WGS sequence"/>
</dbReference>
<dbReference type="PROSITE" id="PS50850">
    <property type="entry name" value="MFS"/>
    <property type="match status" value="1"/>
</dbReference>
<evidence type="ECO:0000256" key="7">
    <source>
        <dbReference type="SAM" id="Phobius"/>
    </source>
</evidence>
<dbReference type="InterPro" id="IPR011701">
    <property type="entry name" value="MFS"/>
</dbReference>
<evidence type="ECO:0000256" key="4">
    <source>
        <dbReference type="ARBA" id="ARBA00022989"/>
    </source>
</evidence>
<evidence type="ECO:0000313" key="9">
    <source>
        <dbReference type="EMBL" id="MBC8598314.1"/>
    </source>
</evidence>
<name>A0ABR7NQZ5_9FIRM</name>
<organism evidence="9 10">
    <name type="scientific">Enterocloster hominis</name>
    <name type="common">ex Liu et al. 2021</name>
    <dbReference type="NCBI Taxonomy" id="2763663"/>
    <lineage>
        <taxon>Bacteria</taxon>
        <taxon>Bacillati</taxon>
        <taxon>Bacillota</taxon>
        <taxon>Clostridia</taxon>
        <taxon>Lachnospirales</taxon>
        <taxon>Lachnospiraceae</taxon>
        <taxon>Enterocloster</taxon>
    </lineage>
</organism>
<feature type="region of interest" description="Disordered" evidence="6">
    <location>
        <begin position="209"/>
        <end position="228"/>
    </location>
</feature>
<feature type="transmembrane region" description="Helical" evidence="7">
    <location>
        <begin position="81"/>
        <end position="99"/>
    </location>
</feature>
<dbReference type="PROSITE" id="PS51257">
    <property type="entry name" value="PROKAR_LIPOPROTEIN"/>
    <property type="match status" value="1"/>
</dbReference>
<proteinExistence type="predicted"/>
<feature type="transmembrane region" description="Helical" evidence="7">
    <location>
        <begin position="246"/>
        <end position="267"/>
    </location>
</feature>
<comment type="caution">
    <text evidence="9">The sequence shown here is derived from an EMBL/GenBank/DDBJ whole genome shotgun (WGS) entry which is preliminary data.</text>
</comment>